<dbReference type="EMBL" id="CAJVPM010026199">
    <property type="protein sequence ID" value="CAG8661135.1"/>
    <property type="molecule type" value="Genomic_DNA"/>
</dbReference>
<dbReference type="Proteomes" id="UP000789860">
    <property type="component" value="Unassembled WGS sequence"/>
</dbReference>
<keyword evidence="2" id="KW-1185">Reference proteome</keyword>
<accession>A0ACA9NJB3</accession>
<protein>
    <submittedName>
        <fullName evidence="1">357_t:CDS:1</fullName>
    </submittedName>
</protein>
<name>A0ACA9NJB3_9GLOM</name>
<sequence length="253" mass="27986">AMAWVLKARSRRRVGLRNAMFVGFEVFEQMCNVGWSGAGVISGREECRTFVENCVDVDEKSDADNQSTVIGVDRVQPFWLRSDQATGARIAKIPGHTKVFTDNHWAWAWSAIGLSEDSSPVNCDVEVMVFLVKVNVSGDGNWEAGLHLLQLKDKWTCVTAQSHCRCRVPVSSSSKLLWSKDTVPPKVLLSGSDDSSVQRHQNSREDVPINKGYMYAANAVMANVVSDFESVRHPPSPWSTLVACGRRSPARSC</sequence>
<evidence type="ECO:0000313" key="1">
    <source>
        <dbReference type="EMBL" id="CAG8661135.1"/>
    </source>
</evidence>
<organism evidence="1 2">
    <name type="scientific">Scutellospora calospora</name>
    <dbReference type="NCBI Taxonomy" id="85575"/>
    <lineage>
        <taxon>Eukaryota</taxon>
        <taxon>Fungi</taxon>
        <taxon>Fungi incertae sedis</taxon>
        <taxon>Mucoromycota</taxon>
        <taxon>Glomeromycotina</taxon>
        <taxon>Glomeromycetes</taxon>
        <taxon>Diversisporales</taxon>
        <taxon>Gigasporaceae</taxon>
        <taxon>Scutellospora</taxon>
    </lineage>
</organism>
<comment type="caution">
    <text evidence="1">The sequence shown here is derived from an EMBL/GenBank/DDBJ whole genome shotgun (WGS) entry which is preliminary data.</text>
</comment>
<evidence type="ECO:0000313" key="2">
    <source>
        <dbReference type="Proteomes" id="UP000789860"/>
    </source>
</evidence>
<gene>
    <name evidence="1" type="ORF">SCALOS_LOCUS9035</name>
</gene>
<proteinExistence type="predicted"/>
<feature type="non-terminal residue" evidence="1">
    <location>
        <position position="1"/>
    </location>
</feature>
<reference evidence="1" key="1">
    <citation type="submission" date="2021-06" db="EMBL/GenBank/DDBJ databases">
        <authorList>
            <person name="Kallberg Y."/>
            <person name="Tangrot J."/>
            <person name="Rosling A."/>
        </authorList>
    </citation>
    <scope>NUCLEOTIDE SEQUENCE</scope>
    <source>
        <strain evidence="1">AU212A</strain>
    </source>
</reference>